<dbReference type="AlphaFoldDB" id="A0A2K6ASE1"/>
<dbReference type="Bgee" id="ENSMNEG00000009510">
    <property type="expression patterns" value="Expressed in temporal lobe and 12 other cell types or tissues"/>
</dbReference>
<sequence length="135" mass="13977">MSLVRTQGKVSFPHSRAASSPPLTLPGACPGLWKDTGLGSTSFPGLEGYCPSPGGLLNGAGTLLVCSAGSGGQVKVCHTTHQGKALISREQGQVSSYQKVPRQPAVPRSLQFPGAWLVLQSTSPLGHLDQSDLKT</sequence>
<keyword evidence="3" id="KW-1185">Reference proteome</keyword>
<proteinExistence type="predicted"/>
<dbReference type="GeneTree" id="ENSGT00910000147366"/>
<name>A0A2K6ASE1_MACNE</name>
<protein>
    <submittedName>
        <fullName evidence="2">Uncharacterized protein</fullName>
    </submittedName>
</protein>
<dbReference type="OMA" id="YQKFPRA"/>
<feature type="region of interest" description="Disordered" evidence="1">
    <location>
        <begin position="1"/>
        <end position="21"/>
    </location>
</feature>
<accession>A0A2K6ASE1</accession>
<reference evidence="2" key="2">
    <citation type="submission" date="2025-09" db="UniProtKB">
        <authorList>
            <consortium name="Ensembl"/>
        </authorList>
    </citation>
    <scope>IDENTIFICATION</scope>
</reference>
<reference evidence="2" key="1">
    <citation type="submission" date="2025-08" db="UniProtKB">
        <authorList>
            <consortium name="Ensembl"/>
        </authorList>
    </citation>
    <scope>IDENTIFICATION</scope>
</reference>
<evidence type="ECO:0000313" key="2">
    <source>
        <dbReference type="Ensembl" id="ENSMNEP00000002074.1"/>
    </source>
</evidence>
<dbReference type="Ensembl" id="ENSMNET00000010346.1">
    <property type="protein sequence ID" value="ENSMNEP00000002074.1"/>
    <property type="gene ID" value="ENSMNEG00000009510.1"/>
</dbReference>
<dbReference type="Proteomes" id="UP000233120">
    <property type="component" value="Unassembled WGS sequence"/>
</dbReference>
<evidence type="ECO:0000313" key="3">
    <source>
        <dbReference type="Proteomes" id="UP000233120"/>
    </source>
</evidence>
<organism evidence="2 3">
    <name type="scientific">Macaca nemestrina</name>
    <name type="common">Pig-tailed macaque</name>
    <dbReference type="NCBI Taxonomy" id="9545"/>
    <lineage>
        <taxon>Eukaryota</taxon>
        <taxon>Metazoa</taxon>
        <taxon>Chordata</taxon>
        <taxon>Craniata</taxon>
        <taxon>Vertebrata</taxon>
        <taxon>Euteleostomi</taxon>
        <taxon>Mammalia</taxon>
        <taxon>Eutheria</taxon>
        <taxon>Euarchontoglires</taxon>
        <taxon>Primates</taxon>
        <taxon>Haplorrhini</taxon>
        <taxon>Catarrhini</taxon>
        <taxon>Cercopithecidae</taxon>
        <taxon>Cercopithecinae</taxon>
        <taxon>Macaca</taxon>
    </lineage>
</organism>
<evidence type="ECO:0000256" key="1">
    <source>
        <dbReference type="SAM" id="MobiDB-lite"/>
    </source>
</evidence>